<dbReference type="GO" id="GO:0005634">
    <property type="term" value="C:nucleus"/>
    <property type="evidence" value="ECO:0007669"/>
    <property type="project" value="UniProtKB-SubCell"/>
</dbReference>
<evidence type="ECO:0000256" key="6">
    <source>
        <dbReference type="ARBA" id="ARBA00023242"/>
    </source>
</evidence>
<dbReference type="PANTHER" id="PTHR31421:SF3">
    <property type="entry name" value="PROTEIN BASIC PENTACYSTEINE4"/>
    <property type="match status" value="1"/>
</dbReference>
<evidence type="ECO:0000313" key="10">
    <source>
        <dbReference type="Proteomes" id="UP000834106"/>
    </source>
</evidence>
<keyword evidence="3 7" id="KW-0805">Transcription regulation</keyword>
<dbReference type="Proteomes" id="UP000834106">
    <property type="component" value="Chromosome 22"/>
</dbReference>
<dbReference type="AlphaFoldDB" id="A0AAD2AEU8"/>
<keyword evidence="4 7" id="KW-0238">DNA-binding</keyword>
<evidence type="ECO:0000313" key="9">
    <source>
        <dbReference type="EMBL" id="CAI9786394.1"/>
    </source>
</evidence>
<organism evidence="9 10">
    <name type="scientific">Fraxinus pennsylvanica</name>
    <dbReference type="NCBI Taxonomy" id="56036"/>
    <lineage>
        <taxon>Eukaryota</taxon>
        <taxon>Viridiplantae</taxon>
        <taxon>Streptophyta</taxon>
        <taxon>Embryophyta</taxon>
        <taxon>Tracheophyta</taxon>
        <taxon>Spermatophyta</taxon>
        <taxon>Magnoliopsida</taxon>
        <taxon>eudicotyledons</taxon>
        <taxon>Gunneridae</taxon>
        <taxon>Pentapetalae</taxon>
        <taxon>asterids</taxon>
        <taxon>lamiids</taxon>
        <taxon>Lamiales</taxon>
        <taxon>Oleaceae</taxon>
        <taxon>Oleeae</taxon>
        <taxon>Fraxinus</taxon>
    </lineage>
</organism>
<evidence type="ECO:0000256" key="8">
    <source>
        <dbReference type="SAM" id="MobiDB-lite"/>
    </source>
</evidence>
<dbReference type="GO" id="GO:0009723">
    <property type="term" value="P:response to ethylene"/>
    <property type="evidence" value="ECO:0007669"/>
    <property type="project" value="TreeGrafter"/>
</dbReference>
<protein>
    <recommendedName>
        <fullName evidence="7">GAGA-binding transcriptional activator</fullName>
    </recommendedName>
</protein>
<comment type="subcellular location">
    <subcellularLocation>
        <location evidence="1 7">Nucleus</location>
    </subcellularLocation>
</comment>
<evidence type="ECO:0000256" key="2">
    <source>
        <dbReference type="ARBA" id="ARBA00007911"/>
    </source>
</evidence>
<dbReference type="InterPro" id="IPR010409">
    <property type="entry name" value="GAGA-bd_tscrpt_act"/>
</dbReference>
<proteinExistence type="inferred from homology"/>
<comment type="similarity">
    <text evidence="2 7">Belongs to the BBR/BPC family.</text>
</comment>
<evidence type="ECO:0000256" key="7">
    <source>
        <dbReference type="RuleBase" id="RU367160"/>
    </source>
</evidence>
<keyword evidence="5 7" id="KW-0804">Transcription</keyword>
<evidence type="ECO:0000256" key="4">
    <source>
        <dbReference type="ARBA" id="ARBA00023125"/>
    </source>
</evidence>
<sequence>MACGGAHQQKPLQNHDAEKEGVGVTVLRAVTRGGPQRCTTEQSCCKGKAASASPFDVATIADAALVGVPTLNEEIGQPENRRHRLDYYKEGLPPWNMISQYQVKDQNAFFMNNKIRMLCDERYAAVVERDRALAEKNTAVEERDAAILQRDSAIAERDNAIRERADAIAALQFQESAMNVASSGGARGTKRTNDYINHHSNNTQSARSFRKGYMIDAFPLSSIPSEAAKLLQVQQTKLKKGITAKSTKSARKAKKVGEDLNRHFTTDGSKAEWEAENFGLMNLIHFDESTMPIPVCSCTGVPRQCYKWGNGGWQSSCCTTSLSVYPLPQMPNKRHARMGGRKMSGSVFSKLLTRLAAAGHDLSIPLDLKNYWAKHGTNRYVTINFLGWGTGFCSRHYLPLYLTTGREIILHFSFQLENKYCAWKPLFIFARGKGLDDDIATSASNDQTGLSGDPAKVASVPLCMRSIKQTGFH</sequence>
<dbReference type="GO" id="GO:0043565">
    <property type="term" value="F:sequence-specific DNA binding"/>
    <property type="evidence" value="ECO:0007669"/>
    <property type="project" value="TreeGrafter"/>
</dbReference>
<dbReference type="GO" id="GO:0003700">
    <property type="term" value="F:DNA-binding transcription factor activity"/>
    <property type="evidence" value="ECO:0007669"/>
    <property type="project" value="UniProtKB-UniRule"/>
</dbReference>
<evidence type="ECO:0000256" key="5">
    <source>
        <dbReference type="ARBA" id="ARBA00023163"/>
    </source>
</evidence>
<dbReference type="SMART" id="SM01226">
    <property type="entry name" value="GAGA_bind"/>
    <property type="match status" value="1"/>
</dbReference>
<evidence type="ECO:0000256" key="1">
    <source>
        <dbReference type="ARBA" id="ARBA00004123"/>
    </source>
</evidence>
<accession>A0AAD2AEU8</accession>
<dbReference type="PANTHER" id="PTHR31421">
    <property type="entry name" value="PROTEIN BASIC PENTACYSTEINE3"/>
    <property type="match status" value="1"/>
</dbReference>
<gene>
    <name evidence="9" type="ORF">FPE_LOCUS33824</name>
</gene>
<name>A0AAD2AEU8_9LAMI</name>
<dbReference type="Pfam" id="PF06217">
    <property type="entry name" value="GAGA_bind"/>
    <property type="match status" value="1"/>
</dbReference>
<keyword evidence="10" id="KW-1185">Reference proteome</keyword>
<dbReference type="EMBL" id="OU503057">
    <property type="protein sequence ID" value="CAI9786394.1"/>
    <property type="molecule type" value="Genomic_DNA"/>
</dbReference>
<feature type="region of interest" description="Disordered" evidence="8">
    <location>
        <begin position="182"/>
        <end position="203"/>
    </location>
</feature>
<comment type="function">
    <text evidence="7">Transcriptional regulator that specifically binds to GA-rich elements (GAGA-repeats) present in regulatory sequences of genes involved in developmental processes.</text>
</comment>
<feature type="region of interest" description="Disordered" evidence="8">
    <location>
        <begin position="1"/>
        <end position="20"/>
    </location>
</feature>
<reference evidence="9" key="1">
    <citation type="submission" date="2023-05" db="EMBL/GenBank/DDBJ databases">
        <authorList>
            <person name="Huff M."/>
        </authorList>
    </citation>
    <scope>NUCLEOTIDE SEQUENCE</scope>
</reference>
<evidence type="ECO:0000256" key="3">
    <source>
        <dbReference type="ARBA" id="ARBA00023015"/>
    </source>
</evidence>
<keyword evidence="6 7" id="KW-0539">Nucleus</keyword>